<dbReference type="OrthoDB" id="9789797at2"/>
<keyword evidence="12" id="KW-1003">Cell membrane</keyword>
<accession>A0A2A2EXI6</accession>
<evidence type="ECO:0000313" key="15">
    <source>
        <dbReference type="Proteomes" id="UP000218896"/>
    </source>
</evidence>
<keyword evidence="7" id="KW-0812">Transmembrane</keyword>
<dbReference type="InterPro" id="IPR039901">
    <property type="entry name" value="Kdotransferase"/>
</dbReference>
<evidence type="ECO:0000256" key="2">
    <source>
        <dbReference type="ARBA" id="ARBA00004713"/>
    </source>
</evidence>
<comment type="function">
    <text evidence="12">Involved in lipopolysaccharide (LPS) biosynthesis. Catalyzes the transfer of 3-deoxy-D-manno-octulosonate (Kdo) residue(s) from CMP-Kdo to lipid IV(A), the tetraacyldisaccharide-1,4'-bisphosphate precursor of lipid A.</text>
</comment>
<evidence type="ECO:0000256" key="6">
    <source>
        <dbReference type="ARBA" id="ARBA00022679"/>
    </source>
</evidence>
<evidence type="ECO:0000256" key="1">
    <source>
        <dbReference type="ARBA" id="ARBA00004388"/>
    </source>
</evidence>
<keyword evidence="12" id="KW-0472">Membrane</keyword>
<keyword evidence="15" id="KW-1185">Reference proteome</keyword>
<dbReference type="FunFam" id="3.40.50.2000:FF:000032">
    <property type="entry name" value="3-deoxy-D-manno-octulosonic acid transferase"/>
    <property type="match status" value="1"/>
</dbReference>
<evidence type="ECO:0000256" key="3">
    <source>
        <dbReference type="ARBA" id="ARBA00006380"/>
    </source>
</evidence>
<dbReference type="InterPro" id="IPR007507">
    <property type="entry name" value="Glycos_transf_N"/>
</dbReference>
<evidence type="ECO:0000256" key="7">
    <source>
        <dbReference type="ARBA" id="ARBA00022968"/>
    </source>
</evidence>
<organism evidence="14 15">
    <name type="scientific">Halovibrio salipaludis</name>
    <dbReference type="NCBI Taxonomy" id="2032626"/>
    <lineage>
        <taxon>Bacteria</taxon>
        <taxon>Pseudomonadati</taxon>
        <taxon>Pseudomonadota</taxon>
        <taxon>Gammaproteobacteria</taxon>
        <taxon>Oceanospirillales</taxon>
        <taxon>Halomonadaceae</taxon>
        <taxon>Halovibrio</taxon>
    </lineage>
</organism>
<dbReference type="Gene3D" id="3.40.50.11720">
    <property type="entry name" value="3-Deoxy-D-manno-octulosonic-acid transferase, N-terminal domain"/>
    <property type="match status" value="1"/>
</dbReference>
<keyword evidence="12" id="KW-0448">Lipopolysaccharide biosynthesis</keyword>
<gene>
    <name evidence="14" type="ORF">CK501_14395</name>
</gene>
<dbReference type="Gene3D" id="3.40.50.2000">
    <property type="entry name" value="Glycogen Phosphorylase B"/>
    <property type="match status" value="1"/>
</dbReference>
<dbReference type="RefSeq" id="WP_095618441.1">
    <property type="nucleotide sequence ID" value="NZ_NSKD01000008.1"/>
</dbReference>
<feature type="site" description="Transition state stabilizer" evidence="11">
    <location>
        <position position="129"/>
    </location>
</feature>
<dbReference type="GO" id="GO:0009245">
    <property type="term" value="P:lipid A biosynthetic process"/>
    <property type="evidence" value="ECO:0007669"/>
    <property type="project" value="TreeGrafter"/>
</dbReference>
<feature type="site" description="Transition state stabilizer" evidence="11">
    <location>
        <position position="207"/>
    </location>
</feature>
<dbReference type="GO" id="GO:0043842">
    <property type="term" value="F:Kdo transferase activity"/>
    <property type="evidence" value="ECO:0007669"/>
    <property type="project" value="UniProtKB-EC"/>
</dbReference>
<dbReference type="PANTHER" id="PTHR42755">
    <property type="entry name" value="3-DEOXY-MANNO-OCTULOSONATE CYTIDYLYLTRANSFERASE"/>
    <property type="match status" value="1"/>
</dbReference>
<dbReference type="UniPathway" id="UPA00958"/>
<dbReference type="GO" id="GO:0005886">
    <property type="term" value="C:plasma membrane"/>
    <property type="evidence" value="ECO:0007669"/>
    <property type="project" value="UniProtKB-SubCell"/>
</dbReference>
<sequence length="422" mass="46254">MGRWLYSLCLYLALPGVLAFLAYRGLREPGYRASVPQRFGHVVPEGDSPIWVHAVSVGEVLAAVPLVRRLMARFPQHPVLITTMTPTGADRVRDVFGDEVAHRYVPYDLPHMVSRFLSRVEPAILVIMETEVWPNLVHGCFRRGIPIILANARLSQKSAAGYARLAPLALPAFEKLDWIAAQSATDAERFRSLGADSGCVSVTGSIKYDVRVDEHTRVLAEQLRERMGPQRPVWIAASTHEGEDEPLLAAHEQLLDHHPDALLVLVPRHPERFETVARLIEGRGLVLARRSVGDEPAGAQVYLADTMGELLMLFGGADAAFMGGSLIARGGHNPLEAAAWALPVLTGPQVFNFTSVYEQLEREGGVTFVSDGQLLADELCRLSEDPQKRGTMGGCNLGVLEANQGALERLYEGVCRYLTDAT</sequence>
<comment type="caution">
    <text evidence="14">The sequence shown here is derived from an EMBL/GenBank/DDBJ whole genome shotgun (WGS) entry which is preliminary data.</text>
</comment>
<name>A0A2A2EXI6_9GAMM</name>
<evidence type="ECO:0000313" key="14">
    <source>
        <dbReference type="EMBL" id="PAU77876.1"/>
    </source>
</evidence>
<dbReference type="InterPro" id="IPR038107">
    <property type="entry name" value="Glycos_transf_N_sf"/>
</dbReference>
<dbReference type="NCBIfam" id="NF004388">
    <property type="entry name" value="PRK05749.1-4"/>
    <property type="match status" value="1"/>
</dbReference>
<dbReference type="EMBL" id="NSKD01000008">
    <property type="protein sequence ID" value="PAU77876.1"/>
    <property type="molecule type" value="Genomic_DNA"/>
</dbReference>
<comment type="pathway">
    <text evidence="2 12">Bacterial outer membrane biogenesis; LPS core biosynthesis.</text>
</comment>
<dbReference type="PANTHER" id="PTHR42755:SF1">
    <property type="entry name" value="3-DEOXY-D-MANNO-OCTULOSONIC ACID TRANSFERASE, MITOCHONDRIAL-RELATED"/>
    <property type="match status" value="1"/>
</dbReference>
<evidence type="ECO:0000259" key="13">
    <source>
        <dbReference type="Pfam" id="PF04413"/>
    </source>
</evidence>
<evidence type="ECO:0000256" key="9">
    <source>
        <dbReference type="ARBA" id="ARBA00049183"/>
    </source>
</evidence>
<evidence type="ECO:0000256" key="8">
    <source>
        <dbReference type="ARBA" id="ARBA00031445"/>
    </source>
</evidence>
<comment type="similarity">
    <text evidence="3">Belongs to the glycosyltransferase group 1 family. Glycosyltransferase 30 subfamily.</text>
</comment>
<dbReference type="Proteomes" id="UP000218896">
    <property type="component" value="Unassembled WGS sequence"/>
</dbReference>
<comment type="catalytic activity">
    <reaction evidence="9 12">
        <text>lipid IVA (E. coli) + CMP-3-deoxy-beta-D-manno-octulosonate = alpha-Kdo-(2-&gt;6)-lipid IVA (E. coli) + CMP + H(+)</text>
        <dbReference type="Rhea" id="RHEA:28066"/>
        <dbReference type="ChEBI" id="CHEBI:15378"/>
        <dbReference type="ChEBI" id="CHEBI:58603"/>
        <dbReference type="ChEBI" id="CHEBI:60364"/>
        <dbReference type="ChEBI" id="CHEBI:60377"/>
        <dbReference type="ChEBI" id="CHEBI:85987"/>
        <dbReference type="EC" id="2.4.99.12"/>
    </reaction>
</comment>
<dbReference type="GO" id="GO:0009244">
    <property type="term" value="P:lipopolysaccharide core region biosynthetic process"/>
    <property type="evidence" value="ECO:0007669"/>
    <property type="project" value="UniProtKB-UniRule"/>
</dbReference>
<evidence type="ECO:0000256" key="10">
    <source>
        <dbReference type="PIRSR" id="PIRSR639901-1"/>
    </source>
</evidence>
<evidence type="ECO:0000256" key="11">
    <source>
        <dbReference type="PIRSR" id="PIRSR639901-2"/>
    </source>
</evidence>
<evidence type="ECO:0000256" key="5">
    <source>
        <dbReference type="ARBA" id="ARBA00019077"/>
    </source>
</evidence>
<proteinExistence type="inferred from homology"/>
<evidence type="ECO:0000256" key="12">
    <source>
        <dbReference type="RuleBase" id="RU365103"/>
    </source>
</evidence>
<keyword evidence="6 12" id="KW-0808">Transferase</keyword>
<keyword evidence="7" id="KW-0735">Signal-anchor</keyword>
<comment type="subcellular location">
    <subcellularLocation>
        <location evidence="1">Cell inner membrane</location>
        <topology evidence="1">Single-pass membrane protein</topology>
        <orientation evidence="1">Cytoplasmic side</orientation>
    </subcellularLocation>
    <subcellularLocation>
        <location evidence="12">Cell membrane</location>
    </subcellularLocation>
</comment>
<dbReference type="Pfam" id="PF04413">
    <property type="entry name" value="Glycos_transf_N"/>
    <property type="match status" value="1"/>
</dbReference>
<evidence type="ECO:0000256" key="4">
    <source>
        <dbReference type="ARBA" id="ARBA00012621"/>
    </source>
</evidence>
<dbReference type="EC" id="2.4.99.12" evidence="4 12"/>
<reference evidence="14 15" key="1">
    <citation type="submission" date="2017-08" db="EMBL/GenBank/DDBJ databases">
        <title>Halovibrio sewagensis sp. nov., isolated from wastewater of high salinity.</title>
        <authorList>
            <person name="Dong X."/>
            <person name="Zhang G."/>
        </authorList>
    </citation>
    <scope>NUCLEOTIDE SEQUENCE [LARGE SCALE GENOMIC DNA]</scope>
    <source>
        <strain evidence="14 15">YL5-2</strain>
    </source>
</reference>
<feature type="active site" description="Proton acceptor" evidence="10">
    <location>
        <position position="59"/>
    </location>
</feature>
<dbReference type="SUPFAM" id="SSF53756">
    <property type="entry name" value="UDP-Glycosyltransferase/glycogen phosphorylase"/>
    <property type="match status" value="1"/>
</dbReference>
<dbReference type="AlphaFoldDB" id="A0A2A2EXI6"/>
<dbReference type="FunFam" id="3.40.50.11720:FF:000001">
    <property type="entry name" value="3-deoxy-D-manno-octulosonic acid transferase"/>
    <property type="match status" value="1"/>
</dbReference>
<protein>
    <recommendedName>
        <fullName evidence="5 12">3-deoxy-D-manno-octulosonic acid transferase</fullName>
        <shortName evidence="12">Kdo transferase</shortName>
        <ecNumber evidence="4 12">2.4.99.12</ecNumber>
    </recommendedName>
    <alternativeName>
        <fullName evidence="8 12">Lipid IV(A) 3-deoxy-D-manno-octulosonic acid transferase</fullName>
    </alternativeName>
</protein>
<feature type="domain" description="3-deoxy-D-manno-octulosonic-acid transferase N-terminal" evidence="13">
    <location>
        <begin position="35"/>
        <end position="210"/>
    </location>
</feature>